<evidence type="ECO:0000256" key="3">
    <source>
        <dbReference type="ARBA" id="ARBA00022946"/>
    </source>
</evidence>
<dbReference type="InterPro" id="IPR003690">
    <property type="entry name" value="MTERF"/>
</dbReference>
<dbReference type="Gramene" id="ONK81869">
    <property type="protein sequence ID" value="ONK81869"/>
    <property type="gene ID" value="A4U43_C01F33700"/>
</dbReference>
<dbReference type="GO" id="GO:0006353">
    <property type="term" value="P:DNA-templated transcription termination"/>
    <property type="evidence" value="ECO:0007669"/>
    <property type="project" value="UniProtKB-KW"/>
</dbReference>
<evidence type="ECO:0000313" key="4">
    <source>
        <dbReference type="EMBL" id="ONK81869.1"/>
    </source>
</evidence>
<accession>A0A5P1FWV4</accession>
<comment type="similarity">
    <text evidence="1">Belongs to the mTERF family.</text>
</comment>
<keyword evidence="2" id="KW-0805">Transcription regulation</keyword>
<dbReference type="SUPFAM" id="SSF51197">
    <property type="entry name" value="Clavaminate synthase-like"/>
    <property type="match status" value="1"/>
</dbReference>
<evidence type="ECO:0000313" key="5">
    <source>
        <dbReference type="Proteomes" id="UP000243459"/>
    </source>
</evidence>
<evidence type="ECO:0000256" key="2">
    <source>
        <dbReference type="ARBA" id="ARBA00022472"/>
    </source>
</evidence>
<evidence type="ECO:0000256" key="1">
    <source>
        <dbReference type="ARBA" id="ARBA00007692"/>
    </source>
</evidence>
<dbReference type="Pfam" id="PF02536">
    <property type="entry name" value="mTERF"/>
    <property type="match status" value="1"/>
</dbReference>
<dbReference type="Gene3D" id="2.60.120.330">
    <property type="entry name" value="B-lactam Antibiotic, Isopenicillin N Synthase, Chain"/>
    <property type="match status" value="1"/>
</dbReference>
<dbReference type="InterPro" id="IPR027443">
    <property type="entry name" value="IPNS-like_sf"/>
</dbReference>
<reference evidence="5" key="1">
    <citation type="journal article" date="2017" name="Nat. Commun.">
        <title>The asparagus genome sheds light on the origin and evolution of a young Y chromosome.</title>
        <authorList>
            <person name="Harkess A."/>
            <person name="Zhou J."/>
            <person name="Xu C."/>
            <person name="Bowers J.E."/>
            <person name="Van der Hulst R."/>
            <person name="Ayyampalayam S."/>
            <person name="Mercati F."/>
            <person name="Riccardi P."/>
            <person name="McKain M.R."/>
            <person name="Kakrana A."/>
            <person name="Tang H."/>
            <person name="Ray J."/>
            <person name="Groenendijk J."/>
            <person name="Arikit S."/>
            <person name="Mathioni S.M."/>
            <person name="Nakano M."/>
            <person name="Shan H."/>
            <person name="Telgmann-Rauber A."/>
            <person name="Kanno A."/>
            <person name="Yue Z."/>
            <person name="Chen H."/>
            <person name="Li W."/>
            <person name="Chen Y."/>
            <person name="Xu X."/>
            <person name="Zhang Y."/>
            <person name="Luo S."/>
            <person name="Chen H."/>
            <person name="Gao J."/>
            <person name="Mao Z."/>
            <person name="Pires J.C."/>
            <person name="Luo M."/>
            <person name="Kudrna D."/>
            <person name="Wing R.A."/>
            <person name="Meyers B.C."/>
            <person name="Yi K."/>
            <person name="Kong H."/>
            <person name="Lavrijsen P."/>
            <person name="Sunseri F."/>
            <person name="Falavigna A."/>
            <person name="Ye Y."/>
            <person name="Leebens-Mack J.H."/>
            <person name="Chen G."/>
        </authorList>
    </citation>
    <scope>NUCLEOTIDE SEQUENCE [LARGE SCALE GENOMIC DNA]</scope>
    <source>
        <strain evidence="5">cv. DH0086</strain>
    </source>
</reference>
<sequence length="413" mass="47124">METTTNSHKAQVIGFLKQKGFVDDQIHDIFKRCNKLETIERASIDGNWNYLTSIGIQERKLPRVISKCPKILTLSLDNKLIPTVNCLLTLGSKPSEVSSAIVKFPNVLSHSVEDKLCPLLAFFQSLGIQDKQVGKLLLLNPRLISYSIESKFSKIVEFLESLGLDQSEMIGKILLKHPFIMGYSVERRLKPTVEFLKSIGLNEIDVKKVAMNFPEVLCRDVEKILRPNSNFLKRCGFNKGQLAMIVTGYPLVLIKSVKNCLEPRIKFLVQIMGRDIGEITEYPEFFRHGLKKNLEFRYKLLKEKNASCSLVEMLDCNKRKFFLKYGAWSNGRLHNVKHRVQCKKAVWRFSIALFLLAPKDDIVEPPPTLADSEHPRLYKTFTYDEYRKLRLSSGSRAGEALSLLAQNATNVEA</sequence>
<dbReference type="OMA" id="AKEPYIM"/>
<proteinExistence type="inferred from homology"/>
<keyword evidence="3" id="KW-0809">Transit peptide</keyword>
<dbReference type="InterPro" id="IPR038538">
    <property type="entry name" value="MTERF_sf"/>
</dbReference>
<gene>
    <name evidence="4" type="ORF">A4U43_C01F33700</name>
</gene>
<name>A0A5P1FWV4_ASPOF</name>
<dbReference type="Gene3D" id="1.25.70.10">
    <property type="entry name" value="Transcription termination factor 3, mitochondrial"/>
    <property type="match status" value="1"/>
</dbReference>
<dbReference type="SMART" id="SM00733">
    <property type="entry name" value="Mterf"/>
    <property type="match status" value="7"/>
</dbReference>
<organism evidence="4 5">
    <name type="scientific">Asparagus officinalis</name>
    <name type="common">Garden asparagus</name>
    <dbReference type="NCBI Taxonomy" id="4686"/>
    <lineage>
        <taxon>Eukaryota</taxon>
        <taxon>Viridiplantae</taxon>
        <taxon>Streptophyta</taxon>
        <taxon>Embryophyta</taxon>
        <taxon>Tracheophyta</taxon>
        <taxon>Spermatophyta</taxon>
        <taxon>Magnoliopsida</taxon>
        <taxon>Liliopsida</taxon>
        <taxon>Asparagales</taxon>
        <taxon>Asparagaceae</taxon>
        <taxon>Asparagoideae</taxon>
        <taxon>Asparagus</taxon>
    </lineage>
</organism>
<keyword evidence="2" id="KW-0806">Transcription termination</keyword>
<keyword evidence="2" id="KW-0804">Transcription</keyword>
<dbReference type="AlphaFoldDB" id="A0A5P1FWV4"/>
<keyword evidence="5" id="KW-1185">Reference proteome</keyword>
<dbReference type="PANTHER" id="PTHR13068">
    <property type="entry name" value="CGI-12 PROTEIN-RELATED"/>
    <property type="match status" value="1"/>
</dbReference>
<dbReference type="PANTHER" id="PTHR13068:SF173">
    <property type="entry name" value="EMB|CAB62602.1"/>
    <property type="match status" value="1"/>
</dbReference>
<protein>
    <submittedName>
        <fullName evidence="4">Uncharacterized protein</fullName>
    </submittedName>
</protein>
<dbReference type="EMBL" id="CM007381">
    <property type="protein sequence ID" value="ONK81869.1"/>
    <property type="molecule type" value="Genomic_DNA"/>
</dbReference>
<dbReference type="GO" id="GO:0003676">
    <property type="term" value="F:nucleic acid binding"/>
    <property type="evidence" value="ECO:0007669"/>
    <property type="project" value="InterPro"/>
</dbReference>
<dbReference type="Proteomes" id="UP000243459">
    <property type="component" value="Chromosome 1"/>
</dbReference>